<evidence type="ECO:0008006" key="4">
    <source>
        <dbReference type="Google" id="ProtNLM"/>
    </source>
</evidence>
<dbReference type="InterPro" id="IPR050270">
    <property type="entry name" value="DegV_domain_contain"/>
</dbReference>
<dbReference type="InterPro" id="IPR043168">
    <property type="entry name" value="DegV_C"/>
</dbReference>
<comment type="caution">
    <text evidence="2">The sequence shown here is derived from an EMBL/GenBank/DDBJ whole genome shotgun (WGS) entry which is preliminary data.</text>
</comment>
<sequence>MKKPFLILVDSSATNTIELAQMEDVKILPLSIIRSDDKVFEDDNKSINANDIFEMLDQKYHFSTSCTPIGVLHQEVEQGLQEYEKVVILTISGGYSSQFNNALSLKKEFGEEKVIVADTKSFGYALELLIKHLKEMFKKQPTNQEIEKYIDNFHDFTIAVFACENTAGLVASGRLPKIVSAMLKLTKITPIIKSEYKNKSGGVARNMKTAPEKMLSIIAHTWHNNLNPDEIESIAVLHAGLSEEQTEPLRQLAIRTFNLRPEQVVVRHSPSVFLVYVYKNAIGYQIVTKKSKV</sequence>
<dbReference type="GO" id="GO:0008289">
    <property type="term" value="F:lipid binding"/>
    <property type="evidence" value="ECO:0007669"/>
    <property type="project" value="UniProtKB-KW"/>
</dbReference>
<dbReference type="PROSITE" id="PS51482">
    <property type="entry name" value="DEGV"/>
    <property type="match status" value="1"/>
</dbReference>
<dbReference type="NCBIfam" id="TIGR00762">
    <property type="entry name" value="DegV"/>
    <property type="match status" value="1"/>
</dbReference>
<dbReference type="eggNOG" id="COG1307">
    <property type="taxonomic scope" value="Bacteria"/>
</dbReference>
<name>A0A084F1E8_9BACT</name>
<gene>
    <name evidence="2" type="ORF">UDIV_1430</name>
</gene>
<accession>A0A084F1E8</accession>
<dbReference type="Gene3D" id="3.40.50.10170">
    <property type="match status" value="1"/>
</dbReference>
<dbReference type="Proteomes" id="UP000028537">
    <property type="component" value="Unassembled WGS sequence"/>
</dbReference>
<dbReference type="OrthoDB" id="388177at2"/>
<dbReference type="Gene3D" id="3.30.1180.10">
    <property type="match status" value="1"/>
</dbReference>
<reference evidence="2 3" key="1">
    <citation type="submission" date="2014-02" db="EMBL/GenBank/DDBJ databases">
        <title>Genome sequence of Ureaplasma diversum strain 246.</title>
        <authorList>
            <person name="Sirand-Pugnet P."/>
            <person name="Breton M."/>
            <person name="Dordet-Frisoni E."/>
            <person name="Baranowski E."/>
            <person name="Barre A."/>
            <person name="Couture C."/>
            <person name="Dupuy V."/>
            <person name="Gaurivaud P."/>
            <person name="Jacob D."/>
            <person name="Lemaitre C."/>
            <person name="Manso-Silvan L."/>
            <person name="Nikolski M."/>
            <person name="Nouvel L.-X."/>
            <person name="Poumarat F."/>
            <person name="Tardy F."/>
            <person name="Thebault P."/>
            <person name="Theil S."/>
            <person name="Citti C."/>
            <person name="Thiaucourt F."/>
            <person name="Blanchard A."/>
        </authorList>
    </citation>
    <scope>NUCLEOTIDE SEQUENCE [LARGE SCALE GENOMIC DNA]</scope>
    <source>
        <strain evidence="2 3">NCTC 246</strain>
    </source>
</reference>
<dbReference type="RefSeq" id="WP_038101958.1">
    <property type="nucleotide sequence ID" value="NZ_JFDP01000023.1"/>
</dbReference>
<dbReference type="InterPro" id="IPR003797">
    <property type="entry name" value="DegV"/>
</dbReference>
<evidence type="ECO:0000313" key="2">
    <source>
        <dbReference type="EMBL" id="KEZ24040.1"/>
    </source>
</evidence>
<dbReference type="PANTHER" id="PTHR33434:SF2">
    <property type="entry name" value="FATTY ACID-BINDING PROTEIN TM_1468"/>
    <property type="match status" value="1"/>
</dbReference>
<evidence type="ECO:0000256" key="1">
    <source>
        <dbReference type="ARBA" id="ARBA00023121"/>
    </source>
</evidence>
<keyword evidence="3" id="KW-1185">Reference proteome</keyword>
<dbReference type="AlphaFoldDB" id="A0A084F1E8"/>
<keyword evidence="1" id="KW-0446">Lipid-binding</keyword>
<dbReference type="PANTHER" id="PTHR33434">
    <property type="entry name" value="DEGV DOMAIN-CONTAINING PROTEIN DR_1986-RELATED"/>
    <property type="match status" value="1"/>
</dbReference>
<dbReference type="EMBL" id="JFDP01000023">
    <property type="protein sequence ID" value="KEZ24040.1"/>
    <property type="molecule type" value="Genomic_DNA"/>
</dbReference>
<proteinExistence type="predicted"/>
<dbReference type="Pfam" id="PF02645">
    <property type="entry name" value="DegV"/>
    <property type="match status" value="1"/>
</dbReference>
<evidence type="ECO:0000313" key="3">
    <source>
        <dbReference type="Proteomes" id="UP000028537"/>
    </source>
</evidence>
<protein>
    <recommendedName>
        <fullName evidence="4">DegV family protein</fullName>
    </recommendedName>
</protein>
<organism evidence="2 3">
    <name type="scientific">Ureaplasma diversum NCTC 246</name>
    <dbReference type="NCBI Taxonomy" id="1188241"/>
    <lineage>
        <taxon>Bacteria</taxon>
        <taxon>Bacillati</taxon>
        <taxon>Mycoplasmatota</taxon>
        <taxon>Mycoplasmoidales</taxon>
        <taxon>Mycoplasmoidaceae</taxon>
        <taxon>Ureaplasma</taxon>
    </lineage>
</organism>
<dbReference type="SUPFAM" id="SSF82549">
    <property type="entry name" value="DAK1/DegV-like"/>
    <property type="match status" value="1"/>
</dbReference>